<dbReference type="Proteomes" id="UP001163603">
    <property type="component" value="Chromosome 7"/>
</dbReference>
<proteinExistence type="predicted"/>
<sequence length="68" mass="7528">MPVKEAFLNGIGKKGRDISITSLNGSCCETKMGKNQAYKAMQRARLDFGSATPEEIEDDMVCNLSYYT</sequence>
<keyword evidence="2" id="KW-1185">Reference proteome</keyword>
<evidence type="ECO:0000313" key="2">
    <source>
        <dbReference type="Proteomes" id="UP001163603"/>
    </source>
</evidence>
<organism evidence="1 2">
    <name type="scientific">Pistacia integerrima</name>
    <dbReference type="NCBI Taxonomy" id="434235"/>
    <lineage>
        <taxon>Eukaryota</taxon>
        <taxon>Viridiplantae</taxon>
        <taxon>Streptophyta</taxon>
        <taxon>Embryophyta</taxon>
        <taxon>Tracheophyta</taxon>
        <taxon>Spermatophyta</taxon>
        <taxon>Magnoliopsida</taxon>
        <taxon>eudicotyledons</taxon>
        <taxon>Gunneridae</taxon>
        <taxon>Pentapetalae</taxon>
        <taxon>rosids</taxon>
        <taxon>malvids</taxon>
        <taxon>Sapindales</taxon>
        <taxon>Anacardiaceae</taxon>
        <taxon>Pistacia</taxon>
    </lineage>
</organism>
<comment type="caution">
    <text evidence="1">The sequence shown here is derived from an EMBL/GenBank/DDBJ whole genome shotgun (WGS) entry which is preliminary data.</text>
</comment>
<accession>A0ACC0YI75</accession>
<name>A0ACC0YI75_9ROSI</name>
<gene>
    <name evidence="1" type="ORF">Pint_26218</name>
</gene>
<reference evidence="2" key="1">
    <citation type="journal article" date="2023" name="G3 (Bethesda)">
        <title>Genome assembly and association tests identify interacting loci associated with vigor, precocity, and sex in interspecific pistachio rootstocks.</title>
        <authorList>
            <person name="Palmer W."/>
            <person name="Jacygrad E."/>
            <person name="Sagayaradj S."/>
            <person name="Cavanaugh K."/>
            <person name="Han R."/>
            <person name="Bertier L."/>
            <person name="Beede B."/>
            <person name="Kafkas S."/>
            <person name="Golino D."/>
            <person name="Preece J."/>
            <person name="Michelmore R."/>
        </authorList>
    </citation>
    <scope>NUCLEOTIDE SEQUENCE [LARGE SCALE GENOMIC DNA]</scope>
</reference>
<dbReference type="EMBL" id="CM047742">
    <property type="protein sequence ID" value="KAJ0035842.1"/>
    <property type="molecule type" value="Genomic_DNA"/>
</dbReference>
<evidence type="ECO:0000313" key="1">
    <source>
        <dbReference type="EMBL" id="KAJ0035842.1"/>
    </source>
</evidence>
<protein>
    <submittedName>
        <fullName evidence="1">Uncharacterized protein</fullName>
    </submittedName>
</protein>